<keyword evidence="2" id="KW-1185">Reference proteome</keyword>
<comment type="caution">
    <text evidence="1">The sequence shown here is derived from an EMBL/GenBank/DDBJ whole genome shotgun (WGS) entry which is preliminary data.</text>
</comment>
<evidence type="ECO:0000313" key="1">
    <source>
        <dbReference type="EMBL" id="CAB1453208.1"/>
    </source>
</evidence>
<reference evidence="1" key="1">
    <citation type="submission" date="2020-03" db="EMBL/GenBank/DDBJ databases">
        <authorList>
            <person name="Weist P."/>
        </authorList>
    </citation>
    <scope>NUCLEOTIDE SEQUENCE</scope>
</reference>
<proteinExistence type="predicted"/>
<dbReference type="Proteomes" id="UP001153269">
    <property type="component" value="Unassembled WGS sequence"/>
</dbReference>
<sequence>MRRERERLGWFCEVGNSRPQETRRHVPSYNAVTAGALLHRLPIGGSLGEPSPRRFHADHHNPAQPRFLEKDSWTEKIESYGLSVTCELAHLAASQPMARTSRSLCRFSTGGNFKLRRSKLYSFPSYLTSPVAPFSRELAASVLIDQRNQDSSGFCCLSYQLPPESQGLSEKTYPDGVTHTRIGNHRPSSRSHRDLECTSRLPGFERDERRETQRERGDTFFFFPFFFPTAAAYQALPGTPGDTSPFGSNPRLLDTPVTLRWRSLGDLSRPHPLTHLRAGSMSRLASLSTPGFCENYCLSVSSPSPLSFSACSSPGYVWALVRPLLRRPLSSTKARKPEQKIHHVVLTQARATVQGSVRQSYHRPPLLTNPPSGDWKTNVSTCSLISYRSWRNVPSSCLLQEMTHRGDLWRLSSVSLRNWHVAAHREAWRRLVAVDALFVCVLLATLCLVDSWRLCSCSCPLAVRVYICSACSASRELDSTGFRLLLVIEL</sequence>
<name>A0A9N7Z2F9_PLEPL</name>
<dbReference type="EMBL" id="CADEAL010004161">
    <property type="protein sequence ID" value="CAB1453208.1"/>
    <property type="molecule type" value="Genomic_DNA"/>
</dbReference>
<organism evidence="1 2">
    <name type="scientific">Pleuronectes platessa</name>
    <name type="common">European plaice</name>
    <dbReference type="NCBI Taxonomy" id="8262"/>
    <lineage>
        <taxon>Eukaryota</taxon>
        <taxon>Metazoa</taxon>
        <taxon>Chordata</taxon>
        <taxon>Craniata</taxon>
        <taxon>Vertebrata</taxon>
        <taxon>Euteleostomi</taxon>
        <taxon>Actinopterygii</taxon>
        <taxon>Neopterygii</taxon>
        <taxon>Teleostei</taxon>
        <taxon>Neoteleostei</taxon>
        <taxon>Acanthomorphata</taxon>
        <taxon>Carangaria</taxon>
        <taxon>Pleuronectiformes</taxon>
        <taxon>Pleuronectoidei</taxon>
        <taxon>Pleuronectidae</taxon>
        <taxon>Pleuronectes</taxon>
    </lineage>
</organism>
<evidence type="ECO:0000313" key="2">
    <source>
        <dbReference type="Proteomes" id="UP001153269"/>
    </source>
</evidence>
<gene>
    <name evidence="1" type="ORF">PLEPLA_LOCUS40958</name>
</gene>
<protein>
    <submittedName>
        <fullName evidence="1">Uncharacterized protein</fullName>
    </submittedName>
</protein>
<accession>A0A9N7Z2F9</accession>
<dbReference type="AlphaFoldDB" id="A0A9N7Z2F9"/>